<dbReference type="Proteomes" id="UP000334820">
    <property type="component" value="Unassembled WGS sequence"/>
</dbReference>
<evidence type="ECO:0000259" key="2">
    <source>
        <dbReference type="Pfam" id="PF13490"/>
    </source>
</evidence>
<feature type="transmembrane region" description="Helical" evidence="1">
    <location>
        <begin position="92"/>
        <end position="113"/>
    </location>
</feature>
<reference evidence="3 4" key="1">
    <citation type="journal article" date="2019" name="Int. J. Syst. Evol. Microbiol.">
        <title>Thermogemmatispora aurantia sp. nov. and Thermogemmatispora argillosa sp. nov., within the class Ktedonobacteria, and emended description of the genus Thermogemmatispora.</title>
        <authorList>
            <person name="Zheng Y."/>
            <person name="Wang C.M."/>
            <person name="Sakai Y."/>
            <person name="Abe K."/>
            <person name="Yokota A."/>
            <person name="Yabe S."/>
        </authorList>
    </citation>
    <scope>NUCLEOTIDE SEQUENCE [LARGE SCALE GENOMIC DNA]</scope>
    <source>
        <strain evidence="3 4">A1-2</strain>
    </source>
</reference>
<organism evidence="3 4">
    <name type="scientific">Thermogemmatispora aurantia</name>
    <dbReference type="NCBI Taxonomy" id="2045279"/>
    <lineage>
        <taxon>Bacteria</taxon>
        <taxon>Bacillati</taxon>
        <taxon>Chloroflexota</taxon>
        <taxon>Ktedonobacteria</taxon>
        <taxon>Thermogemmatisporales</taxon>
        <taxon>Thermogemmatisporaceae</taxon>
        <taxon>Thermogemmatispora</taxon>
    </lineage>
</organism>
<keyword evidence="1" id="KW-0472">Membrane</keyword>
<keyword evidence="4" id="KW-1185">Reference proteome</keyword>
<comment type="caution">
    <text evidence="3">The sequence shown here is derived from an EMBL/GenBank/DDBJ whole genome shotgun (WGS) entry which is preliminary data.</text>
</comment>
<proteinExistence type="predicted"/>
<accession>A0A5J4KA85</accession>
<dbReference type="InterPro" id="IPR041916">
    <property type="entry name" value="Anti_sigma_zinc_sf"/>
</dbReference>
<evidence type="ECO:0000313" key="4">
    <source>
        <dbReference type="Proteomes" id="UP000334820"/>
    </source>
</evidence>
<evidence type="ECO:0000256" key="1">
    <source>
        <dbReference type="SAM" id="Phobius"/>
    </source>
</evidence>
<name>A0A5J4KA85_9CHLR</name>
<feature type="domain" description="Putative zinc-finger" evidence="2">
    <location>
        <begin position="3"/>
        <end position="37"/>
    </location>
</feature>
<keyword evidence="1" id="KW-1133">Transmembrane helix</keyword>
<dbReference type="Gene3D" id="1.10.10.1320">
    <property type="entry name" value="Anti-sigma factor, zinc-finger domain"/>
    <property type="match status" value="1"/>
</dbReference>
<sequence length="183" mass="20278">MRCSEAVSQLQLYLDGRLPGERLQALERHLARCARCRAELELLEEVVHHLESLQLITEPEDLSLRIMERVARTPQQQPASILAQLRPSPGELLAAALLATVASLGSLLTQPAVLRLLPLEGGPLFGLLASATHLLQTMDATTLMLICWIMGTLIGICITLLVAGEEMRSRWLRAVWERLPVLH</sequence>
<feature type="transmembrane region" description="Helical" evidence="1">
    <location>
        <begin position="143"/>
        <end position="163"/>
    </location>
</feature>
<dbReference type="AlphaFoldDB" id="A0A5J4KA85"/>
<keyword evidence="1" id="KW-0812">Transmembrane</keyword>
<dbReference type="EMBL" id="BKZV01000005">
    <property type="protein sequence ID" value="GER84553.1"/>
    <property type="molecule type" value="Genomic_DNA"/>
</dbReference>
<dbReference type="InterPro" id="IPR027383">
    <property type="entry name" value="Znf_put"/>
</dbReference>
<evidence type="ECO:0000313" key="3">
    <source>
        <dbReference type="EMBL" id="GER84553.1"/>
    </source>
</evidence>
<dbReference type="Pfam" id="PF13490">
    <property type="entry name" value="zf-HC2"/>
    <property type="match status" value="1"/>
</dbReference>
<protein>
    <recommendedName>
        <fullName evidence="2">Putative zinc-finger domain-containing protein</fullName>
    </recommendedName>
</protein>
<gene>
    <name evidence="3" type="ORF">KTAU_31890</name>
</gene>
<dbReference type="RefSeq" id="WP_151729171.1">
    <property type="nucleotide sequence ID" value="NZ_BKZV01000005.1"/>
</dbReference>